<dbReference type="InterPro" id="IPR036513">
    <property type="entry name" value="STAS_dom_sf"/>
</dbReference>
<comment type="caution">
    <text evidence="4">The sequence shown here is derived from an EMBL/GenBank/DDBJ whole genome shotgun (WGS) entry which is preliminary data.</text>
</comment>
<dbReference type="InterPro" id="IPR058548">
    <property type="entry name" value="MlaB-like_STAS"/>
</dbReference>
<dbReference type="AlphaFoldDB" id="A0A3E4QTE6"/>
<evidence type="ECO:0000313" key="5">
    <source>
        <dbReference type="Proteomes" id="UP000260943"/>
    </source>
</evidence>
<dbReference type="CDD" id="cd07043">
    <property type="entry name" value="STAS_anti-anti-sigma_factors"/>
    <property type="match status" value="1"/>
</dbReference>
<comment type="similarity">
    <text evidence="1 2">Belongs to the anti-sigma-factor antagonist family.</text>
</comment>
<accession>A0A3E4QTE6</accession>
<dbReference type="PROSITE" id="PS50801">
    <property type="entry name" value="STAS"/>
    <property type="match status" value="1"/>
</dbReference>
<dbReference type="RefSeq" id="WP_117679542.1">
    <property type="nucleotide sequence ID" value="NZ_JAQCWE010000008.1"/>
</dbReference>
<dbReference type="EMBL" id="QSRJ01000005">
    <property type="protein sequence ID" value="RGL10485.1"/>
    <property type="molecule type" value="Genomic_DNA"/>
</dbReference>
<dbReference type="Proteomes" id="UP000260943">
    <property type="component" value="Unassembled WGS sequence"/>
</dbReference>
<dbReference type="Pfam" id="PF13466">
    <property type="entry name" value="STAS_2"/>
    <property type="match status" value="1"/>
</dbReference>
<dbReference type="NCBIfam" id="TIGR00377">
    <property type="entry name" value="ant_ant_sig"/>
    <property type="match status" value="1"/>
</dbReference>
<evidence type="ECO:0000259" key="3">
    <source>
        <dbReference type="PROSITE" id="PS50801"/>
    </source>
</evidence>
<gene>
    <name evidence="4" type="ORF">DXC81_05495</name>
</gene>
<evidence type="ECO:0000256" key="1">
    <source>
        <dbReference type="ARBA" id="ARBA00009013"/>
    </source>
</evidence>
<dbReference type="InterPro" id="IPR003658">
    <property type="entry name" value="Anti-sigma_ant"/>
</dbReference>
<dbReference type="PANTHER" id="PTHR33495">
    <property type="entry name" value="ANTI-SIGMA FACTOR ANTAGONIST TM_1081-RELATED-RELATED"/>
    <property type="match status" value="1"/>
</dbReference>
<name>A0A3E4QTE6_9ACTN</name>
<dbReference type="PANTHER" id="PTHR33495:SF2">
    <property type="entry name" value="ANTI-SIGMA FACTOR ANTAGONIST TM_1081-RELATED"/>
    <property type="match status" value="1"/>
</dbReference>
<feature type="domain" description="STAS" evidence="3">
    <location>
        <begin position="3"/>
        <end position="104"/>
    </location>
</feature>
<dbReference type="SUPFAM" id="SSF52091">
    <property type="entry name" value="SpoIIaa-like"/>
    <property type="match status" value="1"/>
</dbReference>
<dbReference type="Gene3D" id="3.30.750.24">
    <property type="entry name" value="STAS domain"/>
    <property type="match status" value="1"/>
</dbReference>
<evidence type="ECO:0000313" key="4">
    <source>
        <dbReference type="EMBL" id="RGL10485.1"/>
    </source>
</evidence>
<protein>
    <recommendedName>
        <fullName evidence="2">Anti-sigma factor antagonist</fullName>
    </recommendedName>
</protein>
<dbReference type="InterPro" id="IPR002645">
    <property type="entry name" value="STAS_dom"/>
</dbReference>
<organism evidence="4 5">
    <name type="scientific">Collinsella tanakaei</name>
    <dbReference type="NCBI Taxonomy" id="626935"/>
    <lineage>
        <taxon>Bacteria</taxon>
        <taxon>Bacillati</taxon>
        <taxon>Actinomycetota</taxon>
        <taxon>Coriobacteriia</taxon>
        <taxon>Coriobacteriales</taxon>
        <taxon>Coriobacteriaceae</taxon>
        <taxon>Collinsella</taxon>
    </lineage>
</organism>
<evidence type="ECO:0000256" key="2">
    <source>
        <dbReference type="RuleBase" id="RU003749"/>
    </source>
</evidence>
<reference evidence="4 5" key="1">
    <citation type="submission" date="2018-08" db="EMBL/GenBank/DDBJ databases">
        <title>A genome reference for cultivated species of the human gut microbiota.</title>
        <authorList>
            <person name="Zou Y."/>
            <person name="Xue W."/>
            <person name="Luo G."/>
        </authorList>
    </citation>
    <scope>NUCLEOTIDE SEQUENCE [LARGE SCALE GENOMIC DNA]</scope>
    <source>
        <strain evidence="4 5">TF08-14</strain>
    </source>
</reference>
<proteinExistence type="inferred from homology"/>
<dbReference type="GO" id="GO:0043856">
    <property type="term" value="F:anti-sigma factor antagonist activity"/>
    <property type="evidence" value="ECO:0007669"/>
    <property type="project" value="InterPro"/>
</dbReference>
<sequence length="104" mass="11120">MELVITTNPTPECYLISVTGEVDISNASKLRDAIDFALEQPTEEVKLDFAEVSYIDSTGIGVLVGAAHHAEEHSKRFVAVNAQPGVLRVAQLLGLDKEIGITAA</sequence>